<gene>
    <name evidence="2" type="ORF">LCGC14_2054120</name>
</gene>
<name>A0A0F9H1J5_9ZZZZ</name>
<sequence length="278" mass="32074">MAKICSVCQKEKEPKEFSHSKKRKDGLTTDCLQCRRVKFAAYYNVNKEEVNARVRDHKLFLKSNRKTLDTLCFDDKERQIIIGSLLGDGSITQYSRSTTPTFRERHGAKQTEYLGWKAVMLSRLCPRLRPHWATVKGKKYPGLFLSTPTIPALKEFLSFYENKTKGVPDFALKELGPLGLAVWLQDDGHLRKAQVKKYLINPYFEIHCQSFSLEDNERLRERLWELLRSSAVSVVKAQSGTGFRLILGVQATHSMAELCARYWHSSMAYKFPYPELLS</sequence>
<feature type="domain" description="Homing endonuclease LAGLIDADG" evidence="1">
    <location>
        <begin position="78"/>
        <end position="224"/>
    </location>
</feature>
<evidence type="ECO:0000259" key="1">
    <source>
        <dbReference type="Pfam" id="PF03161"/>
    </source>
</evidence>
<accession>A0A0F9H1J5</accession>
<comment type="caution">
    <text evidence="2">The sequence shown here is derived from an EMBL/GenBank/DDBJ whole genome shotgun (WGS) entry which is preliminary data.</text>
</comment>
<protein>
    <recommendedName>
        <fullName evidence="1">Homing endonuclease LAGLIDADG domain-containing protein</fullName>
    </recommendedName>
</protein>
<evidence type="ECO:0000313" key="2">
    <source>
        <dbReference type="EMBL" id="KKL75515.1"/>
    </source>
</evidence>
<dbReference type="InterPro" id="IPR004860">
    <property type="entry name" value="LAGLIDADG_dom"/>
</dbReference>
<reference evidence="2" key="1">
    <citation type="journal article" date="2015" name="Nature">
        <title>Complex archaea that bridge the gap between prokaryotes and eukaryotes.</title>
        <authorList>
            <person name="Spang A."/>
            <person name="Saw J.H."/>
            <person name="Jorgensen S.L."/>
            <person name="Zaremba-Niedzwiedzka K."/>
            <person name="Martijn J."/>
            <person name="Lind A.E."/>
            <person name="van Eijk R."/>
            <person name="Schleper C."/>
            <person name="Guy L."/>
            <person name="Ettema T.J."/>
        </authorList>
    </citation>
    <scope>NUCLEOTIDE SEQUENCE</scope>
</reference>
<dbReference type="Gene3D" id="3.10.28.10">
    <property type="entry name" value="Homing endonucleases"/>
    <property type="match status" value="2"/>
</dbReference>
<proteinExistence type="predicted"/>
<dbReference type="SUPFAM" id="SSF55608">
    <property type="entry name" value="Homing endonucleases"/>
    <property type="match status" value="1"/>
</dbReference>
<organism evidence="2">
    <name type="scientific">marine sediment metagenome</name>
    <dbReference type="NCBI Taxonomy" id="412755"/>
    <lineage>
        <taxon>unclassified sequences</taxon>
        <taxon>metagenomes</taxon>
        <taxon>ecological metagenomes</taxon>
    </lineage>
</organism>
<dbReference type="EMBL" id="LAZR01024328">
    <property type="protein sequence ID" value="KKL75515.1"/>
    <property type="molecule type" value="Genomic_DNA"/>
</dbReference>
<dbReference type="InterPro" id="IPR027434">
    <property type="entry name" value="Homing_endonucl"/>
</dbReference>
<dbReference type="GO" id="GO:0004519">
    <property type="term" value="F:endonuclease activity"/>
    <property type="evidence" value="ECO:0007669"/>
    <property type="project" value="InterPro"/>
</dbReference>
<dbReference type="AlphaFoldDB" id="A0A0F9H1J5"/>
<dbReference type="Pfam" id="PF03161">
    <property type="entry name" value="LAGLIDADG_2"/>
    <property type="match status" value="1"/>
</dbReference>